<dbReference type="SUPFAM" id="SSF56059">
    <property type="entry name" value="Glutathione synthetase ATP-binding domain-like"/>
    <property type="match status" value="1"/>
</dbReference>
<dbReference type="Gene3D" id="3.40.50.11290">
    <property type="match status" value="1"/>
</dbReference>
<organism evidence="3">
    <name type="scientific">freshwater metagenome</name>
    <dbReference type="NCBI Taxonomy" id="449393"/>
    <lineage>
        <taxon>unclassified sequences</taxon>
        <taxon>metagenomes</taxon>
        <taxon>ecological metagenomes</taxon>
    </lineage>
</organism>
<gene>
    <name evidence="3" type="ORF">UFOPK3564_02709</name>
</gene>
<evidence type="ECO:0000256" key="1">
    <source>
        <dbReference type="SAM" id="MobiDB-lite"/>
    </source>
</evidence>
<dbReference type="PANTHER" id="PTHR34595:SF7">
    <property type="entry name" value="SLL1039 PROTEIN"/>
    <property type="match status" value="1"/>
</dbReference>
<evidence type="ECO:0000313" key="3">
    <source>
        <dbReference type="EMBL" id="CAB4937101.1"/>
    </source>
</evidence>
<feature type="region of interest" description="Disordered" evidence="1">
    <location>
        <begin position="468"/>
        <end position="560"/>
    </location>
</feature>
<name>A0A6J7J2K7_9ZZZZ</name>
<dbReference type="InterPro" id="IPR016450">
    <property type="entry name" value="UCP005522"/>
</dbReference>
<feature type="compositionally biased region" description="Low complexity" evidence="1">
    <location>
        <begin position="513"/>
        <end position="544"/>
    </location>
</feature>
<dbReference type="InterPro" id="IPR051680">
    <property type="entry name" value="ATP-dep_Glu-Cys_Ligase-2"/>
</dbReference>
<dbReference type="Pfam" id="PF14403">
    <property type="entry name" value="CP_ATPgrasp_2"/>
    <property type="match status" value="1"/>
</dbReference>
<evidence type="ECO:0000259" key="2">
    <source>
        <dbReference type="Pfam" id="PF14403"/>
    </source>
</evidence>
<sequence>MPTGPSLSYRGPEGIYDEAVKASGAPRDHVTQLMEAVGALEPEQLSALGRRRDANFIQAGITFDTIGPDGQAVDRPFPLDLVPRVIDADEWSTIKRGLAQRIRALNQFIDDVYHGREIVREGLIPWRLIVSRSHFARQVDGVRPPGGVYTHIAGLDLVRDSDGTWRVLEDNVRTPSGISYVLANRQAMTRLAPRLFSGYRVRPVDHYPQVLLEALRAVAPADEGEATVVVWTPGPLNPAYFEHAFLAHQMGVELVQASDLVVRGDVCYMRTTRGLERVHAIYRRLDDEFCDPLDFRPDSVIGVPGLLRAYRSGTVAVANAFGTGVADDKAIYPYVPDMIRFYLGEEPILQNVPTYRMDRPDDLAHVMDHLDELVVKPTSESGGKGVVIGPHATKAELDQLRKDVMVNPAKWIGQEVVKLSTVPTVLEDGSLSPRHVDLRPFAVFGETIRVIPGGLTRVAMTPGSMLVNSSMGGGSKDTWVLESDSPEPDPEAADQPSQGERLLPSLPEVRWDSAWVGQSQQQQQGGAVGAQSQTAGGGQAQRQGPPAPVPTRDITTGEDA</sequence>
<reference evidence="3" key="1">
    <citation type="submission" date="2020-05" db="EMBL/GenBank/DDBJ databases">
        <authorList>
            <person name="Chiriac C."/>
            <person name="Salcher M."/>
            <person name="Ghai R."/>
            <person name="Kavagutti S V."/>
        </authorList>
    </citation>
    <scope>NUCLEOTIDE SEQUENCE</scope>
</reference>
<dbReference type="AlphaFoldDB" id="A0A6J7J2K7"/>
<proteinExistence type="predicted"/>
<dbReference type="Gene3D" id="3.30.1490.270">
    <property type="match status" value="1"/>
</dbReference>
<feature type="domain" description="Circularly permuted ATP-grasp type 2" evidence="2">
    <location>
        <begin position="83"/>
        <end position="459"/>
    </location>
</feature>
<dbReference type="InterPro" id="IPR025841">
    <property type="entry name" value="CP_ATPgrasp_2"/>
</dbReference>
<dbReference type="PANTHER" id="PTHR34595">
    <property type="entry name" value="BLR5612 PROTEIN"/>
    <property type="match status" value="1"/>
</dbReference>
<accession>A0A6J7J2K7</accession>
<dbReference type="EMBL" id="CAFBMK010000209">
    <property type="protein sequence ID" value="CAB4937101.1"/>
    <property type="molecule type" value="Genomic_DNA"/>
</dbReference>
<dbReference type="PIRSF" id="PIRSF005522">
    <property type="entry name" value="UCP005522"/>
    <property type="match status" value="1"/>
</dbReference>
<protein>
    <submittedName>
        <fullName evidence="3">Unannotated protein</fullName>
    </submittedName>
</protein>